<accession>A0A8S3FGC3</accession>
<feature type="compositionally biased region" description="Low complexity" evidence="1">
    <location>
        <begin position="72"/>
        <end position="86"/>
    </location>
</feature>
<comment type="caution">
    <text evidence="2">The sequence shown here is derived from an EMBL/GenBank/DDBJ whole genome shotgun (WGS) entry which is preliminary data.</text>
</comment>
<evidence type="ECO:0000313" key="3">
    <source>
        <dbReference type="Proteomes" id="UP000681967"/>
    </source>
</evidence>
<feature type="region of interest" description="Disordered" evidence="1">
    <location>
        <begin position="68"/>
        <end position="103"/>
    </location>
</feature>
<organism evidence="2 3">
    <name type="scientific">Rotaria magnacalcarata</name>
    <dbReference type="NCBI Taxonomy" id="392030"/>
    <lineage>
        <taxon>Eukaryota</taxon>
        <taxon>Metazoa</taxon>
        <taxon>Spiralia</taxon>
        <taxon>Gnathifera</taxon>
        <taxon>Rotifera</taxon>
        <taxon>Eurotatoria</taxon>
        <taxon>Bdelloidea</taxon>
        <taxon>Philodinida</taxon>
        <taxon>Philodinidae</taxon>
        <taxon>Rotaria</taxon>
    </lineage>
</organism>
<feature type="non-terminal residue" evidence="2">
    <location>
        <position position="165"/>
    </location>
</feature>
<feature type="compositionally biased region" description="Basic and acidic residues" evidence="1">
    <location>
        <begin position="147"/>
        <end position="165"/>
    </location>
</feature>
<feature type="compositionally biased region" description="Acidic residues" evidence="1">
    <location>
        <begin position="92"/>
        <end position="102"/>
    </location>
</feature>
<proteinExistence type="predicted"/>
<sequence length="165" mass="19024">NQCIECTTILSTRPSQSRCNLNSYIDQSPNSPHFVQNCSCVSNSTLDNHSQISTFDDQQSTRILSMNIPVDNSNNNNHRSENPINSSSLNIEIEEEEDDDDDQRIHLLNEYNDQNEQLEVFVGFYRPGEYQRETIEDDDDDDDDDDSKTSYKSDTQKKEEQVCLT</sequence>
<evidence type="ECO:0000256" key="1">
    <source>
        <dbReference type="SAM" id="MobiDB-lite"/>
    </source>
</evidence>
<feature type="region of interest" description="Disordered" evidence="1">
    <location>
        <begin position="125"/>
        <end position="165"/>
    </location>
</feature>
<dbReference type="Proteomes" id="UP000681967">
    <property type="component" value="Unassembled WGS sequence"/>
</dbReference>
<reference evidence="2" key="1">
    <citation type="submission" date="2021-02" db="EMBL/GenBank/DDBJ databases">
        <authorList>
            <person name="Nowell W R."/>
        </authorList>
    </citation>
    <scope>NUCLEOTIDE SEQUENCE</scope>
</reference>
<dbReference type="AlphaFoldDB" id="A0A8S3FGC3"/>
<feature type="compositionally biased region" description="Acidic residues" evidence="1">
    <location>
        <begin position="135"/>
        <end position="146"/>
    </location>
</feature>
<name>A0A8S3FGC3_9BILA</name>
<evidence type="ECO:0000313" key="2">
    <source>
        <dbReference type="EMBL" id="CAF5120754.1"/>
    </source>
</evidence>
<protein>
    <submittedName>
        <fullName evidence="2">Uncharacterized protein</fullName>
    </submittedName>
</protein>
<dbReference type="EMBL" id="CAJOBH010244614">
    <property type="protein sequence ID" value="CAF5120754.1"/>
    <property type="molecule type" value="Genomic_DNA"/>
</dbReference>
<gene>
    <name evidence="2" type="ORF">BYL167_LOCUS67040</name>
</gene>